<evidence type="ECO:0000313" key="1">
    <source>
        <dbReference type="EMBL" id="CAL1354989.1"/>
    </source>
</evidence>
<sequence>MLILLEEEPRKQAETCRRAVALHSPTDFLSGRDPSCPDLEFRARFFGCVGEAGGHGNGQKAIPCAIYSPPSGIPSSFFRRMGLIKTGGQGNRKKAIFLADLGFGGILIMEKRKRVSTSELFKGRVYWSFTGALVR</sequence>
<dbReference type="Proteomes" id="UP001497516">
    <property type="component" value="Chromosome 1"/>
</dbReference>
<dbReference type="EMBL" id="OZ034813">
    <property type="protein sequence ID" value="CAL1354989.1"/>
    <property type="molecule type" value="Genomic_DNA"/>
</dbReference>
<accession>A0AAV2CG49</accession>
<keyword evidence="2" id="KW-1185">Reference proteome</keyword>
<gene>
    <name evidence="1" type="ORF">LTRI10_LOCUS2769</name>
</gene>
<name>A0AAV2CG49_9ROSI</name>
<proteinExistence type="predicted"/>
<dbReference type="AlphaFoldDB" id="A0AAV2CG49"/>
<evidence type="ECO:0000313" key="2">
    <source>
        <dbReference type="Proteomes" id="UP001497516"/>
    </source>
</evidence>
<protein>
    <submittedName>
        <fullName evidence="1">Uncharacterized protein</fullName>
    </submittedName>
</protein>
<organism evidence="1 2">
    <name type="scientific">Linum trigynum</name>
    <dbReference type="NCBI Taxonomy" id="586398"/>
    <lineage>
        <taxon>Eukaryota</taxon>
        <taxon>Viridiplantae</taxon>
        <taxon>Streptophyta</taxon>
        <taxon>Embryophyta</taxon>
        <taxon>Tracheophyta</taxon>
        <taxon>Spermatophyta</taxon>
        <taxon>Magnoliopsida</taxon>
        <taxon>eudicotyledons</taxon>
        <taxon>Gunneridae</taxon>
        <taxon>Pentapetalae</taxon>
        <taxon>rosids</taxon>
        <taxon>fabids</taxon>
        <taxon>Malpighiales</taxon>
        <taxon>Linaceae</taxon>
        <taxon>Linum</taxon>
    </lineage>
</organism>
<reference evidence="1 2" key="1">
    <citation type="submission" date="2024-04" db="EMBL/GenBank/DDBJ databases">
        <authorList>
            <person name="Fracassetti M."/>
        </authorList>
    </citation>
    <scope>NUCLEOTIDE SEQUENCE [LARGE SCALE GENOMIC DNA]</scope>
</reference>